<dbReference type="InterPro" id="IPR050312">
    <property type="entry name" value="IolE/XylAMocC-like"/>
</dbReference>
<dbReference type="InterPro" id="IPR036237">
    <property type="entry name" value="Xyl_isomerase-like_sf"/>
</dbReference>
<sequence length="317" mass="35375">MEVVFEKRRVAMASMVTSQKGGRILLIGFNMLLVDGKIGLEHLSILQKLKNFGYDGVEIPVLEGETQHYRDLGKAIRDIGLRVTASTALPSEVNPLSPDQSVRNRAADFYKWLIEASHELGAELVVGPVHSPIGYFTGNGPTEQETERCVEAMRILCDEAHSVGIGISLEAVNRFECYIVNTLEAASEIYQKVNHPAFGYMFDTFHANIEEKDPVAALRTYRNGVTHVHISENDRGIPGRGHVDFRKPIKLLRETGYDQWITVEAFGRSLPALAAATRVWRDLFEDRDTLFAESIDLIRKEWAFAGDELGMANGDGK</sequence>
<accession>A0A2N5XUV4</accession>
<protein>
    <submittedName>
        <fullName evidence="2">Isomerase</fullName>
    </submittedName>
</protein>
<dbReference type="Pfam" id="PF01261">
    <property type="entry name" value="AP_endonuc_2"/>
    <property type="match status" value="1"/>
</dbReference>
<dbReference type="AlphaFoldDB" id="A0A2N5XUV4"/>
<dbReference type="Proteomes" id="UP000234881">
    <property type="component" value="Unassembled WGS sequence"/>
</dbReference>
<dbReference type="SUPFAM" id="SSF51658">
    <property type="entry name" value="Xylose isomerase-like"/>
    <property type="match status" value="1"/>
</dbReference>
<evidence type="ECO:0000313" key="2">
    <source>
        <dbReference type="EMBL" id="PLW78291.1"/>
    </source>
</evidence>
<dbReference type="Gene3D" id="3.20.20.150">
    <property type="entry name" value="Divalent-metal-dependent TIM barrel enzymes"/>
    <property type="match status" value="1"/>
</dbReference>
<dbReference type="GO" id="GO:0016853">
    <property type="term" value="F:isomerase activity"/>
    <property type="evidence" value="ECO:0007669"/>
    <property type="project" value="UniProtKB-KW"/>
</dbReference>
<dbReference type="PANTHER" id="PTHR12110">
    <property type="entry name" value="HYDROXYPYRUVATE ISOMERASE"/>
    <property type="match status" value="1"/>
</dbReference>
<organism evidence="2 3">
    <name type="scientific">Cohaesibacter celericrescens</name>
    <dbReference type="NCBI Taxonomy" id="2067669"/>
    <lineage>
        <taxon>Bacteria</taxon>
        <taxon>Pseudomonadati</taxon>
        <taxon>Pseudomonadota</taxon>
        <taxon>Alphaproteobacteria</taxon>
        <taxon>Hyphomicrobiales</taxon>
        <taxon>Cohaesibacteraceae</taxon>
    </lineage>
</organism>
<reference evidence="2 3" key="1">
    <citation type="submission" date="2018-01" db="EMBL/GenBank/DDBJ databases">
        <title>The draft genome sequence of Cohaesibacter sp. H1304.</title>
        <authorList>
            <person name="Wang N.-N."/>
            <person name="Du Z.-J."/>
        </authorList>
    </citation>
    <scope>NUCLEOTIDE SEQUENCE [LARGE SCALE GENOMIC DNA]</scope>
    <source>
        <strain evidence="2 3">H1304</strain>
    </source>
</reference>
<feature type="domain" description="Xylose isomerase-like TIM barrel" evidence="1">
    <location>
        <begin position="46"/>
        <end position="299"/>
    </location>
</feature>
<dbReference type="EMBL" id="PKUQ01000009">
    <property type="protein sequence ID" value="PLW78291.1"/>
    <property type="molecule type" value="Genomic_DNA"/>
</dbReference>
<gene>
    <name evidence="2" type="ORF">C0081_05410</name>
</gene>
<dbReference type="PANTHER" id="PTHR12110:SF21">
    <property type="entry name" value="XYLOSE ISOMERASE-LIKE TIM BARREL DOMAIN-CONTAINING PROTEIN"/>
    <property type="match status" value="1"/>
</dbReference>
<comment type="caution">
    <text evidence="2">The sequence shown here is derived from an EMBL/GenBank/DDBJ whole genome shotgun (WGS) entry which is preliminary data.</text>
</comment>
<evidence type="ECO:0000313" key="3">
    <source>
        <dbReference type="Proteomes" id="UP000234881"/>
    </source>
</evidence>
<keyword evidence="3" id="KW-1185">Reference proteome</keyword>
<keyword evidence="2" id="KW-0413">Isomerase</keyword>
<dbReference type="InterPro" id="IPR013022">
    <property type="entry name" value="Xyl_isomerase-like_TIM-brl"/>
</dbReference>
<dbReference type="OrthoDB" id="9801426at2"/>
<name>A0A2N5XUV4_9HYPH</name>
<evidence type="ECO:0000259" key="1">
    <source>
        <dbReference type="Pfam" id="PF01261"/>
    </source>
</evidence>
<proteinExistence type="predicted"/>